<evidence type="ECO:0000313" key="5">
    <source>
        <dbReference type="EMBL" id="PIZ89150.1"/>
    </source>
</evidence>
<dbReference type="SMART" id="SM00306">
    <property type="entry name" value="HintN"/>
    <property type="match status" value="1"/>
</dbReference>
<dbReference type="Proteomes" id="UP000230760">
    <property type="component" value="Unassembled WGS sequence"/>
</dbReference>
<dbReference type="Pfam" id="PF14528">
    <property type="entry name" value="LAGLIDADG_3"/>
    <property type="match status" value="1"/>
</dbReference>
<evidence type="ECO:0000256" key="3">
    <source>
        <dbReference type="SAM" id="Coils"/>
    </source>
</evidence>
<dbReference type="GO" id="GO:0016539">
    <property type="term" value="P:intein-mediated protein splicing"/>
    <property type="evidence" value="ECO:0007669"/>
    <property type="project" value="InterPro"/>
</dbReference>
<dbReference type="SUPFAM" id="SSF52540">
    <property type="entry name" value="P-loop containing nucleoside triphosphate hydrolases"/>
    <property type="match status" value="1"/>
</dbReference>
<dbReference type="InterPro" id="IPR027434">
    <property type="entry name" value="Homing_endonucl"/>
</dbReference>
<keyword evidence="1" id="KW-0068">Autocatalytic cleavage</keyword>
<dbReference type="NCBIfam" id="TIGR01443">
    <property type="entry name" value="intein_Cterm"/>
    <property type="match status" value="1"/>
</dbReference>
<dbReference type="Gene3D" id="1.10.8.730">
    <property type="match status" value="1"/>
</dbReference>
<dbReference type="InterPro" id="IPR006142">
    <property type="entry name" value="INTEIN"/>
</dbReference>
<keyword evidence="3" id="KW-0175">Coiled coil</keyword>
<dbReference type="NCBIfam" id="TIGR01445">
    <property type="entry name" value="intein_Nterm"/>
    <property type="match status" value="1"/>
</dbReference>
<evidence type="ECO:0000313" key="6">
    <source>
        <dbReference type="Proteomes" id="UP000230760"/>
    </source>
</evidence>
<dbReference type="PROSITE" id="PS50819">
    <property type="entry name" value="INTEIN_ENDONUCLEASE"/>
    <property type="match status" value="1"/>
</dbReference>
<evidence type="ECO:0000256" key="2">
    <source>
        <dbReference type="ARBA" id="ARBA00023000"/>
    </source>
</evidence>
<dbReference type="EMBL" id="PFPB01000018">
    <property type="protein sequence ID" value="PIZ89150.1"/>
    <property type="molecule type" value="Genomic_DNA"/>
</dbReference>
<dbReference type="Pfam" id="PF14890">
    <property type="entry name" value="Intein_splicing"/>
    <property type="match status" value="1"/>
</dbReference>
<dbReference type="Pfam" id="PF19044">
    <property type="entry name" value="P-loop_TraG"/>
    <property type="match status" value="1"/>
</dbReference>
<dbReference type="Gene3D" id="2.170.16.10">
    <property type="entry name" value="Hedgehog/Intein (Hint) domain"/>
    <property type="match status" value="2"/>
</dbReference>
<dbReference type="SUPFAM" id="SSF55608">
    <property type="entry name" value="Homing endonucleases"/>
    <property type="match status" value="1"/>
</dbReference>
<dbReference type="InterPro" id="IPR036844">
    <property type="entry name" value="Hint_dom_sf"/>
</dbReference>
<dbReference type="InterPro" id="IPR027417">
    <property type="entry name" value="P-loop_NTPase"/>
</dbReference>
<dbReference type="PANTHER" id="PTHR30121">
    <property type="entry name" value="UNCHARACTERIZED PROTEIN YJGR-RELATED"/>
    <property type="match status" value="1"/>
</dbReference>
<dbReference type="InterPro" id="IPR030934">
    <property type="entry name" value="Intein_C"/>
</dbReference>
<dbReference type="SMART" id="SM00305">
    <property type="entry name" value="HintC"/>
    <property type="match status" value="1"/>
</dbReference>
<accession>A0A2M7UYY4</accession>
<dbReference type="CDD" id="cd00081">
    <property type="entry name" value="Hint"/>
    <property type="match status" value="1"/>
</dbReference>
<dbReference type="PRINTS" id="PR00379">
    <property type="entry name" value="INTEIN"/>
</dbReference>
<reference evidence="6" key="1">
    <citation type="submission" date="2017-09" db="EMBL/GenBank/DDBJ databases">
        <title>Depth-based differentiation of microbial function through sediment-hosted aquifers and enrichment of novel symbionts in the deep terrestrial subsurface.</title>
        <authorList>
            <person name="Probst A.J."/>
            <person name="Ladd B."/>
            <person name="Jarett J.K."/>
            <person name="Geller-Mcgrath D.E."/>
            <person name="Sieber C.M.K."/>
            <person name="Emerson J.B."/>
            <person name="Anantharaman K."/>
            <person name="Thomas B.C."/>
            <person name="Malmstrom R."/>
            <person name="Stieglmeier M."/>
            <person name="Klingl A."/>
            <person name="Woyke T."/>
            <person name="Ryan C.M."/>
            <person name="Banfield J.F."/>
        </authorList>
    </citation>
    <scope>NUCLEOTIDE SEQUENCE [LARGE SCALE GENOMIC DNA]</scope>
</reference>
<dbReference type="InterPro" id="IPR003586">
    <property type="entry name" value="Hint_dom_C"/>
</dbReference>
<dbReference type="CDD" id="cd01127">
    <property type="entry name" value="TrwB_TraG_TraD_VirD4"/>
    <property type="match status" value="1"/>
</dbReference>
<sequence length="1259" mass="143901">MDLPFFKKRTRDIRTNIFESGIITALDIIAPSSIEITQDYLKLGDRWARSYFIFSFPRYLNTGWFSPIINLDVPMDISFFIHPAETEHVLKQLRRKVTEVQSEIIEREEKGLIRDPVLETAYQDLEVLRDRLQTAQERMFRFGIYLTVYAESYKELREIEMTLRSILESRLIYIKPSLFQQKEGFLATSPYGIDTILVHTTMNTDPLSSAFPFISFDLSSNEGILYGINKHNNSLILFDRFSLENANEVFFGKAGSGKSVAADTPVLIREKEQTKLTKIGSLIEGLIKEKGAVQIDDEMEGVIEPKMEVYTFNKELKGEWAKVKIAARKKAPADLYGIRTASGRRITITGDHNIVSLKNGKVNVVKGSELKGGEFIPLPRFVAETAPFSKSFNLLELFKFSEGVYVADAADLIRNNYKILKQVSLDKKFDLYLYKYRDGRVIPLKYFLKILKYLGIKPQSQELKQIKIVSRNGKKKCSPDIDFKITPEFLRLAGYICSEGTVRNDLIIITNEGPEILSDIDYCLRKLGFPFFYANRGIVIDSRLFIELIKALDGKGYSNQKKILPFIFDLPKDKTKHYLAAYFEGDGGVESNSVVAVSKSKKLISEISYLLLSFGIIGRISKTRKKATNANWKRKKVYWKISISGQDNLQKFANDISFISNLKKERLKKITNKIWNTNVDVIPGLASVFEEIYQLFGVQLHDIPEISEWKRNKRNPSPRHLKEVINKIEERIKKFKDLSSSFEILAKLPSLATVINFGTNDKNFNRDLWKVLGQSWRLMKKEEVKSDSNNVLTAIQVTTENSYSLNEIKSTIHKGFKEMDLSIKHFNPCLQSALIQRAESDTAYETIHKTAAYISASYKGLLSKIPLVEEKLAQLKILADSNLFWDPIVEIRKIKNKKEKYVYDLTVDNEVFLAGEGGMFIHNSYCQKLEILRSLMTGIDVIVIDPENEYQVLADAVGGSYFKISLTSPHHVNPFDLPIPREDERPEDVLRSNIINLVGLLRIMMGGLTPEEDAIIDRALTETYAAKDITPESDFSRITPPLMSDFEQVLETMEGGESLVRRIRKFTMGTFSGFFNQPSNITMDNKFVVFGIRDMEEELKPMAMFIILRYIWNTVRSQLKKRILVVDEAWWLMQSDDGASFLYGIAKRGRKYWLGVTTITQDVIDFMKSTYGQPIINNSSIQLLMKQSPAAIDLVQKTFNLTEEEKYLLLEAAVGEGLFFAGQKHVAIRVVASYAEDQIVTTAPEEILKIKRAKEELAE</sequence>
<feature type="domain" description="DOD-type homing endonuclease" evidence="4">
    <location>
        <begin position="492"/>
        <end position="616"/>
    </location>
</feature>
<evidence type="ECO:0000256" key="1">
    <source>
        <dbReference type="ARBA" id="ARBA00022813"/>
    </source>
</evidence>
<comment type="caution">
    <text evidence="5">The sequence shown here is derived from an EMBL/GenBank/DDBJ whole genome shotgun (WGS) entry which is preliminary data.</text>
</comment>
<dbReference type="InterPro" id="IPR003587">
    <property type="entry name" value="Hint_dom_N"/>
</dbReference>
<name>A0A2M7UYY4_9BACT</name>
<dbReference type="InterPro" id="IPR006141">
    <property type="entry name" value="Intein_N"/>
</dbReference>
<dbReference type="Gene3D" id="3.40.50.300">
    <property type="entry name" value="P-loop containing nucleotide triphosphate hydrolases"/>
    <property type="match status" value="1"/>
</dbReference>
<dbReference type="AlphaFoldDB" id="A0A2M7UYY4"/>
<dbReference type="InterPro" id="IPR043964">
    <property type="entry name" value="P-loop_TraG"/>
</dbReference>
<dbReference type="PROSITE" id="PS50818">
    <property type="entry name" value="INTEIN_C_TER"/>
    <property type="match status" value="1"/>
</dbReference>
<dbReference type="SUPFAM" id="SSF51294">
    <property type="entry name" value="Hedgehog/intein (Hint) domain"/>
    <property type="match status" value="1"/>
</dbReference>
<dbReference type="PANTHER" id="PTHR30121:SF6">
    <property type="entry name" value="SLR6007 PROTEIN"/>
    <property type="match status" value="1"/>
</dbReference>
<dbReference type="InterPro" id="IPR051162">
    <property type="entry name" value="T4SS_component"/>
</dbReference>
<dbReference type="InterPro" id="IPR004860">
    <property type="entry name" value="LAGLIDADG_dom"/>
</dbReference>
<dbReference type="GO" id="GO:0004519">
    <property type="term" value="F:endonuclease activity"/>
    <property type="evidence" value="ECO:0007669"/>
    <property type="project" value="InterPro"/>
</dbReference>
<dbReference type="PROSITE" id="PS50817">
    <property type="entry name" value="INTEIN_N_TER"/>
    <property type="match status" value="1"/>
</dbReference>
<keyword evidence="2" id="KW-0651">Protein splicing</keyword>
<proteinExistence type="predicted"/>
<dbReference type="InterPro" id="IPR004042">
    <property type="entry name" value="Intein_endonuc_central"/>
</dbReference>
<gene>
    <name evidence="5" type="ORF">COX90_00825</name>
</gene>
<protein>
    <recommendedName>
        <fullName evidence="4">DOD-type homing endonuclease domain-containing protein</fullName>
    </recommendedName>
</protein>
<evidence type="ECO:0000259" key="4">
    <source>
        <dbReference type="PROSITE" id="PS50819"/>
    </source>
</evidence>
<organism evidence="5 6">
    <name type="scientific">Candidatus Nealsonbacteria bacterium CG_4_10_14_0_2_um_filter_38_17</name>
    <dbReference type="NCBI Taxonomy" id="1974680"/>
    <lineage>
        <taxon>Bacteria</taxon>
        <taxon>Candidatus Nealsoniibacteriota</taxon>
    </lineage>
</organism>
<dbReference type="Gene3D" id="3.10.28.10">
    <property type="entry name" value="Homing endonucleases"/>
    <property type="match status" value="1"/>
</dbReference>
<feature type="coiled-coil region" evidence="3">
    <location>
        <begin position="90"/>
        <end position="138"/>
    </location>
</feature>